<evidence type="ECO:0000256" key="1">
    <source>
        <dbReference type="SAM" id="MobiDB-lite"/>
    </source>
</evidence>
<evidence type="ECO:0000313" key="2">
    <source>
        <dbReference type="Proteomes" id="UP000887540"/>
    </source>
</evidence>
<keyword evidence="2" id="KW-1185">Reference proteome</keyword>
<dbReference type="AlphaFoldDB" id="A0A914BYE4"/>
<protein>
    <submittedName>
        <fullName evidence="3">Uncharacterized protein</fullName>
    </submittedName>
</protein>
<organism evidence="2 3">
    <name type="scientific">Acrobeloides nanus</name>
    <dbReference type="NCBI Taxonomy" id="290746"/>
    <lineage>
        <taxon>Eukaryota</taxon>
        <taxon>Metazoa</taxon>
        <taxon>Ecdysozoa</taxon>
        <taxon>Nematoda</taxon>
        <taxon>Chromadorea</taxon>
        <taxon>Rhabditida</taxon>
        <taxon>Tylenchina</taxon>
        <taxon>Cephalobomorpha</taxon>
        <taxon>Cephaloboidea</taxon>
        <taxon>Cephalobidae</taxon>
        <taxon>Acrobeloides</taxon>
    </lineage>
</organism>
<dbReference type="WBParaSite" id="ACRNAN_Path_1281.g5015.t1">
    <property type="protein sequence ID" value="ACRNAN_Path_1281.g5015.t1"/>
    <property type="gene ID" value="ACRNAN_Path_1281.g5015"/>
</dbReference>
<accession>A0A914BYE4</accession>
<feature type="compositionally biased region" description="Basic and acidic residues" evidence="1">
    <location>
        <begin position="30"/>
        <end position="47"/>
    </location>
</feature>
<sequence>MTKLLLRSFSSGDGSVGRLSIVSLPNSNDTIDKRPTEPSPEEKERKRSLVIRGLPESNAIRASDKAKSDHEMVTTILDEINADSLWQSTRKDFF</sequence>
<proteinExistence type="predicted"/>
<evidence type="ECO:0000313" key="3">
    <source>
        <dbReference type="WBParaSite" id="ACRNAN_Path_1281.g5015.t1"/>
    </source>
</evidence>
<dbReference type="Proteomes" id="UP000887540">
    <property type="component" value="Unplaced"/>
</dbReference>
<name>A0A914BYE4_9BILA</name>
<reference evidence="3" key="1">
    <citation type="submission" date="2022-11" db="UniProtKB">
        <authorList>
            <consortium name="WormBaseParasite"/>
        </authorList>
    </citation>
    <scope>IDENTIFICATION</scope>
</reference>
<feature type="region of interest" description="Disordered" evidence="1">
    <location>
        <begin position="10"/>
        <end position="48"/>
    </location>
</feature>